<protein>
    <submittedName>
        <fullName evidence="2">Uncharacterized protein</fullName>
    </submittedName>
</protein>
<feature type="compositionally biased region" description="Acidic residues" evidence="1">
    <location>
        <begin position="365"/>
        <end position="380"/>
    </location>
</feature>
<keyword evidence="3" id="KW-1185">Reference proteome</keyword>
<feature type="compositionally biased region" description="Basic and acidic residues" evidence="1">
    <location>
        <begin position="23"/>
        <end position="33"/>
    </location>
</feature>
<feature type="compositionally biased region" description="Basic and acidic residues" evidence="1">
    <location>
        <begin position="340"/>
        <end position="364"/>
    </location>
</feature>
<feature type="compositionally biased region" description="Low complexity" evidence="1">
    <location>
        <begin position="289"/>
        <end position="306"/>
    </location>
</feature>
<feature type="compositionally biased region" description="Basic residues" evidence="1">
    <location>
        <begin position="402"/>
        <end position="411"/>
    </location>
</feature>
<comment type="caution">
    <text evidence="2">The sequence shown here is derived from an EMBL/GenBank/DDBJ whole genome shotgun (WGS) entry which is preliminary data.</text>
</comment>
<dbReference type="Proteomes" id="UP000886653">
    <property type="component" value="Unassembled WGS sequence"/>
</dbReference>
<evidence type="ECO:0000256" key="1">
    <source>
        <dbReference type="SAM" id="MobiDB-lite"/>
    </source>
</evidence>
<evidence type="ECO:0000313" key="2">
    <source>
        <dbReference type="EMBL" id="KAG0150053.1"/>
    </source>
</evidence>
<feature type="compositionally biased region" description="Basic and acidic residues" evidence="1">
    <location>
        <begin position="258"/>
        <end position="287"/>
    </location>
</feature>
<feature type="compositionally biased region" description="Basic and acidic residues" evidence="1">
    <location>
        <begin position="141"/>
        <end position="158"/>
    </location>
</feature>
<feature type="compositionally biased region" description="Low complexity" evidence="1">
    <location>
        <begin position="413"/>
        <end position="425"/>
    </location>
</feature>
<feature type="region of interest" description="Disordered" evidence="1">
    <location>
        <begin position="246"/>
        <end position="462"/>
    </location>
</feature>
<feature type="region of interest" description="Disordered" evidence="1">
    <location>
        <begin position="19"/>
        <end position="216"/>
    </location>
</feature>
<proteinExistence type="predicted"/>
<evidence type="ECO:0000313" key="3">
    <source>
        <dbReference type="Proteomes" id="UP000886653"/>
    </source>
</evidence>
<name>A0A9P6TGR7_9BASI</name>
<feature type="compositionally biased region" description="Basic residues" evidence="1">
    <location>
        <begin position="98"/>
        <end position="108"/>
    </location>
</feature>
<sequence>MEEQIATLTRQLRVARRISNEQSKLKEPARDSGRLTTIKKGDPFFSMLSTSTQVGEEMAMNKISRNRKELSPSLHSSEPLVEDQVNVGEESEEESNKKRSTKSKKPHNTKTNDKRFNEDNYELPAIAPKKQGRKKVNVTSEIKETEEVEKRSKADSTKKKVTATNKKSKNSVIDHPVLEEKEDNEPAALSEVHRKRVPPRPLPPPPPVEDDEEEVEEDVIDPYRVIKPGQWISIGGCIVNPEEGVQVNEETEEEEEVEKVGVDPFLEREPRAEEPKEKMDTKLKEVDQEVGIVGSVVESELTPQPESEAEPEPPKPKKGRPKGPIKEKVTVKKKGRPRKRNLDDKEDIEERAVKKVKEKQKAVEEQEEEEEEDISSEGEEEVTRKAERRQKEEDGDGEYSVKKVKPTKRKSITPTAATTATTAIVKARKPKAKGKVKEKEIGEDDEGEQTVIGKESAENPTIKRRKIFNLKNKSKLGNSGGITLNWNEGNNEIEGDNNMLGLPPELSPVKKGGVGINNQILGNGLIGRGVKR</sequence>
<organism evidence="2 3">
    <name type="scientific">Cronartium quercuum f. sp. fusiforme G11</name>
    <dbReference type="NCBI Taxonomy" id="708437"/>
    <lineage>
        <taxon>Eukaryota</taxon>
        <taxon>Fungi</taxon>
        <taxon>Dikarya</taxon>
        <taxon>Basidiomycota</taxon>
        <taxon>Pucciniomycotina</taxon>
        <taxon>Pucciniomycetes</taxon>
        <taxon>Pucciniales</taxon>
        <taxon>Coleosporiaceae</taxon>
        <taxon>Cronartium</taxon>
    </lineage>
</organism>
<dbReference type="AlphaFoldDB" id="A0A9P6TGR7"/>
<accession>A0A9P6TGR7</accession>
<feature type="compositionally biased region" description="Basic and acidic residues" evidence="1">
    <location>
        <begin position="381"/>
        <end position="392"/>
    </location>
</feature>
<gene>
    <name evidence="2" type="ORF">CROQUDRAFT_668755</name>
</gene>
<reference evidence="2" key="1">
    <citation type="submission" date="2013-11" db="EMBL/GenBank/DDBJ databases">
        <title>Genome sequence of the fusiform rust pathogen reveals effectors for host alternation and coevolution with pine.</title>
        <authorList>
            <consortium name="DOE Joint Genome Institute"/>
            <person name="Smith K."/>
            <person name="Pendleton A."/>
            <person name="Kubisiak T."/>
            <person name="Anderson C."/>
            <person name="Salamov A."/>
            <person name="Aerts A."/>
            <person name="Riley R."/>
            <person name="Clum A."/>
            <person name="Lindquist E."/>
            <person name="Ence D."/>
            <person name="Campbell M."/>
            <person name="Kronenberg Z."/>
            <person name="Feau N."/>
            <person name="Dhillon B."/>
            <person name="Hamelin R."/>
            <person name="Burleigh J."/>
            <person name="Smith J."/>
            <person name="Yandell M."/>
            <person name="Nelson C."/>
            <person name="Grigoriev I."/>
            <person name="Davis J."/>
        </authorList>
    </citation>
    <scope>NUCLEOTIDE SEQUENCE</scope>
    <source>
        <strain evidence="2">G11</strain>
    </source>
</reference>
<dbReference type="EMBL" id="MU167222">
    <property type="protein sequence ID" value="KAG0150053.1"/>
    <property type="molecule type" value="Genomic_DNA"/>
</dbReference>